<dbReference type="AlphaFoldDB" id="A0A914AFF0"/>
<dbReference type="EnsemblMetazoa" id="XM_038206539.1">
    <property type="protein sequence ID" value="XP_038062467.1"/>
    <property type="gene ID" value="LOC119732956"/>
</dbReference>
<evidence type="ECO:0000259" key="6">
    <source>
        <dbReference type="Pfam" id="PF08544"/>
    </source>
</evidence>
<dbReference type="GO" id="GO:0005524">
    <property type="term" value="F:ATP binding"/>
    <property type="evidence" value="ECO:0007669"/>
    <property type="project" value="UniProtKB-KW"/>
</dbReference>
<dbReference type="Proteomes" id="UP000887568">
    <property type="component" value="Unplaced"/>
</dbReference>
<dbReference type="RefSeq" id="XP_038062467.1">
    <property type="nucleotide sequence ID" value="XM_038206539.1"/>
</dbReference>
<dbReference type="InterPro" id="IPR053034">
    <property type="entry name" value="Glucuronokinase-like"/>
</dbReference>
<reference evidence="7" key="1">
    <citation type="submission" date="2022-11" db="UniProtKB">
        <authorList>
            <consortium name="EnsemblMetazoa"/>
        </authorList>
    </citation>
    <scope>IDENTIFICATION</scope>
</reference>
<feature type="domain" description="GHMP kinase C-terminal" evidence="6">
    <location>
        <begin position="524"/>
        <end position="602"/>
    </location>
</feature>
<dbReference type="FunFam" id="3.30.230.10:FF:000090">
    <property type="entry name" value="glucuronokinase 1-like isoform X1"/>
    <property type="match status" value="1"/>
</dbReference>
<feature type="region of interest" description="Disordered" evidence="3">
    <location>
        <begin position="620"/>
        <end position="666"/>
    </location>
</feature>
<feature type="compositionally biased region" description="Basic and acidic residues" evidence="3">
    <location>
        <begin position="630"/>
        <end position="647"/>
    </location>
</feature>
<dbReference type="GeneID" id="119732956"/>
<feature type="domain" description="GHMP kinase N-terminal" evidence="4">
    <location>
        <begin position="367"/>
        <end position="415"/>
    </location>
</feature>
<accession>A0A914AFF0</accession>
<evidence type="ECO:0000313" key="8">
    <source>
        <dbReference type="Proteomes" id="UP000887568"/>
    </source>
</evidence>
<evidence type="ECO:0000256" key="2">
    <source>
        <dbReference type="ARBA" id="ARBA00022840"/>
    </source>
</evidence>
<dbReference type="InterPro" id="IPR005835">
    <property type="entry name" value="NTP_transferase_dom"/>
</dbReference>
<dbReference type="PANTHER" id="PTHR38710">
    <property type="entry name" value="WITH PUTATIVE URIDYL PYROPHOSPHORYLASE-RELATED"/>
    <property type="match status" value="1"/>
</dbReference>
<dbReference type="Pfam" id="PF00288">
    <property type="entry name" value="GHMP_kinases_N"/>
    <property type="match status" value="1"/>
</dbReference>
<dbReference type="InterPro" id="IPR029044">
    <property type="entry name" value="Nucleotide-diphossugar_trans"/>
</dbReference>
<evidence type="ECO:0000259" key="5">
    <source>
        <dbReference type="Pfam" id="PF00483"/>
    </source>
</evidence>
<evidence type="ECO:0000256" key="3">
    <source>
        <dbReference type="SAM" id="MobiDB-lite"/>
    </source>
</evidence>
<feature type="domain" description="Nucleotidyl transferase" evidence="5">
    <location>
        <begin position="32"/>
        <end position="214"/>
    </location>
</feature>
<keyword evidence="8" id="KW-1185">Reference proteome</keyword>
<evidence type="ECO:0008006" key="9">
    <source>
        <dbReference type="Google" id="ProtNLM"/>
    </source>
</evidence>
<dbReference type="InterPro" id="IPR006204">
    <property type="entry name" value="GHMP_kinase_N_dom"/>
</dbReference>
<dbReference type="Gene3D" id="3.30.230.10">
    <property type="match status" value="1"/>
</dbReference>
<name>A0A914AFF0_PATMI</name>
<evidence type="ECO:0000313" key="7">
    <source>
        <dbReference type="EnsemblMetazoa" id="XP_038062467.1"/>
    </source>
</evidence>
<dbReference type="PANTHER" id="PTHR38710:SF1">
    <property type="entry name" value="WITH PUTATIVE URIDYL PYROPHOSPHORYLASE-RELATED"/>
    <property type="match status" value="1"/>
</dbReference>
<dbReference type="Pfam" id="PF00483">
    <property type="entry name" value="NTP_transferase"/>
    <property type="match status" value="1"/>
</dbReference>
<dbReference type="InterPro" id="IPR036554">
    <property type="entry name" value="GHMP_kinase_C_sf"/>
</dbReference>
<dbReference type="Gene3D" id="3.30.70.890">
    <property type="entry name" value="GHMP kinase, C-terminal domain"/>
    <property type="match status" value="1"/>
</dbReference>
<dbReference type="InterPro" id="IPR020568">
    <property type="entry name" value="Ribosomal_Su5_D2-typ_SF"/>
</dbReference>
<sequence>MICVILVAGHGRVLEDEIKNDASGCYSNLEGVPKSLLPGVGGKRILDFWWEAINTRQVFSDVYLVTNADKYKYYERWATANDFPVDNIVNDGSTTYENRLGSVGDFDLVLRNKKINDSVMVVAGDMLFQDHNFDITQVVDYFKRKQGELAICYEMEPTELSRSRGIVDVCPVTNRITHFTEKPNHDEAMSRLASVVFYCFRKQTLPTITSYLNDHPNVVERNFGMYMEWLVNKSGIEVYGMKLPTGFQLIGQVGLHEYKKWLEYFSDKQLQQGVKEAFTATAYARLGLMGNPSDGFHGKTISLSIANFWAEVTIKESERLILVPHPLNDPTEFGSLGDLHGISRKEGYFGGLRLLQATCKKFYQYCSEQGIALPKRNFTLKYDTNIPRQVGLAGSSAIVTATLKCLMHFFDLTNSDIPQPMQPQFILNVEVDELFINAGLQDRVIQIYQGLVYMDFSREVMRSKGHGEYQPMEIGLVPPLWLAFVRNPSDSGKIHSNARQRFDSGDPEVVGGMKKLAELTDQAKEALEAGDVPRLCDLMNENFDLRRSLYGDDVIGELNLRMVELARQFGSSSKFPGSGGAVIGICRDPEQLPFLKAAFQEEGFVFCHVIPKQESVAATNHPHISTTPPPHDDPAHPPNNSEEKWQEVEVTEAGDKATSGNDQNLD</sequence>
<organism evidence="7 8">
    <name type="scientific">Patiria miniata</name>
    <name type="common">Bat star</name>
    <name type="synonym">Asterina miniata</name>
    <dbReference type="NCBI Taxonomy" id="46514"/>
    <lineage>
        <taxon>Eukaryota</taxon>
        <taxon>Metazoa</taxon>
        <taxon>Echinodermata</taxon>
        <taxon>Eleutherozoa</taxon>
        <taxon>Asterozoa</taxon>
        <taxon>Asteroidea</taxon>
        <taxon>Valvatacea</taxon>
        <taxon>Valvatida</taxon>
        <taxon>Asterinidae</taxon>
        <taxon>Patiria</taxon>
    </lineage>
</organism>
<dbReference type="SUPFAM" id="SSF53448">
    <property type="entry name" value="Nucleotide-diphospho-sugar transferases"/>
    <property type="match status" value="1"/>
</dbReference>
<proteinExistence type="predicted"/>
<dbReference type="GO" id="GO:0047940">
    <property type="term" value="F:glucuronokinase activity"/>
    <property type="evidence" value="ECO:0007669"/>
    <property type="project" value="TreeGrafter"/>
</dbReference>
<dbReference type="SUPFAM" id="SSF55060">
    <property type="entry name" value="GHMP Kinase, C-terminal domain"/>
    <property type="match status" value="1"/>
</dbReference>
<keyword evidence="2" id="KW-0067">ATP-binding</keyword>
<dbReference type="Gene3D" id="3.90.550.10">
    <property type="entry name" value="Spore Coat Polysaccharide Biosynthesis Protein SpsA, Chain A"/>
    <property type="match status" value="1"/>
</dbReference>
<protein>
    <recommendedName>
        <fullName evidence="9">Glucuronokinase 1</fullName>
    </recommendedName>
</protein>
<dbReference type="InterPro" id="IPR014721">
    <property type="entry name" value="Ribsml_uS5_D2-typ_fold_subgr"/>
</dbReference>
<evidence type="ECO:0000259" key="4">
    <source>
        <dbReference type="Pfam" id="PF00288"/>
    </source>
</evidence>
<evidence type="ECO:0000256" key="1">
    <source>
        <dbReference type="ARBA" id="ARBA00022741"/>
    </source>
</evidence>
<dbReference type="Pfam" id="PF08544">
    <property type="entry name" value="GHMP_kinases_C"/>
    <property type="match status" value="1"/>
</dbReference>
<dbReference type="OrthoDB" id="1924968at2759"/>
<keyword evidence="1" id="KW-0547">Nucleotide-binding</keyword>
<dbReference type="SUPFAM" id="SSF54211">
    <property type="entry name" value="Ribosomal protein S5 domain 2-like"/>
    <property type="match status" value="1"/>
</dbReference>
<dbReference type="InterPro" id="IPR013750">
    <property type="entry name" value="GHMP_kinase_C_dom"/>
</dbReference>
<dbReference type="OMA" id="KYMEWLI"/>